<dbReference type="InterPro" id="IPR036397">
    <property type="entry name" value="RNaseH_sf"/>
</dbReference>
<name>A0A6A6LUQ8_HEVBR</name>
<evidence type="ECO:0000313" key="3">
    <source>
        <dbReference type="Proteomes" id="UP000467840"/>
    </source>
</evidence>
<protein>
    <recommendedName>
        <fullName evidence="1">RNase H type-1 domain-containing protein</fullName>
    </recommendedName>
</protein>
<dbReference type="PANTHER" id="PTHR47723">
    <property type="entry name" value="OS05G0353850 PROTEIN"/>
    <property type="match status" value="1"/>
</dbReference>
<dbReference type="InterPro" id="IPR002156">
    <property type="entry name" value="RNaseH_domain"/>
</dbReference>
<dbReference type="GO" id="GO:0003676">
    <property type="term" value="F:nucleic acid binding"/>
    <property type="evidence" value="ECO:0007669"/>
    <property type="project" value="InterPro"/>
</dbReference>
<dbReference type="EMBL" id="JAAGAX010000008">
    <property type="protein sequence ID" value="KAF2305212.1"/>
    <property type="molecule type" value="Genomic_DNA"/>
</dbReference>
<dbReference type="Gene3D" id="3.30.420.10">
    <property type="entry name" value="Ribonuclease H-like superfamily/Ribonuclease H"/>
    <property type="match status" value="1"/>
</dbReference>
<dbReference type="PANTHER" id="PTHR47723:SF19">
    <property type="entry name" value="POLYNUCLEOTIDYL TRANSFERASE, RIBONUCLEASE H-LIKE SUPERFAMILY PROTEIN"/>
    <property type="match status" value="1"/>
</dbReference>
<organism evidence="2 3">
    <name type="scientific">Hevea brasiliensis</name>
    <name type="common">Para rubber tree</name>
    <name type="synonym">Siphonia brasiliensis</name>
    <dbReference type="NCBI Taxonomy" id="3981"/>
    <lineage>
        <taxon>Eukaryota</taxon>
        <taxon>Viridiplantae</taxon>
        <taxon>Streptophyta</taxon>
        <taxon>Embryophyta</taxon>
        <taxon>Tracheophyta</taxon>
        <taxon>Spermatophyta</taxon>
        <taxon>Magnoliopsida</taxon>
        <taxon>eudicotyledons</taxon>
        <taxon>Gunneridae</taxon>
        <taxon>Pentapetalae</taxon>
        <taxon>rosids</taxon>
        <taxon>fabids</taxon>
        <taxon>Malpighiales</taxon>
        <taxon>Euphorbiaceae</taxon>
        <taxon>Crotonoideae</taxon>
        <taxon>Micrandreae</taxon>
        <taxon>Hevea</taxon>
    </lineage>
</organism>
<reference evidence="2 3" key="1">
    <citation type="journal article" date="2020" name="Mol. Plant">
        <title>The Chromosome-Based Rubber Tree Genome Provides New Insights into Spurge Genome Evolution and Rubber Biosynthesis.</title>
        <authorList>
            <person name="Liu J."/>
            <person name="Shi C."/>
            <person name="Shi C.C."/>
            <person name="Li W."/>
            <person name="Zhang Q.J."/>
            <person name="Zhang Y."/>
            <person name="Li K."/>
            <person name="Lu H.F."/>
            <person name="Shi C."/>
            <person name="Zhu S.T."/>
            <person name="Xiao Z.Y."/>
            <person name="Nan H."/>
            <person name="Yue Y."/>
            <person name="Zhu X.G."/>
            <person name="Wu Y."/>
            <person name="Hong X.N."/>
            <person name="Fan G.Y."/>
            <person name="Tong Y."/>
            <person name="Zhang D."/>
            <person name="Mao C.L."/>
            <person name="Liu Y.L."/>
            <person name="Hao S.J."/>
            <person name="Liu W.Q."/>
            <person name="Lv M.Q."/>
            <person name="Zhang H.B."/>
            <person name="Liu Y."/>
            <person name="Hu-Tang G.R."/>
            <person name="Wang J.P."/>
            <person name="Wang J.H."/>
            <person name="Sun Y.H."/>
            <person name="Ni S.B."/>
            <person name="Chen W.B."/>
            <person name="Zhang X.C."/>
            <person name="Jiao Y.N."/>
            <person name="Eichler E.E."/>
            <person name="Li G.H."/>
            <person name="Liu X."/>
            <person name="Gao L.Z."/>
        </authorList>
    </citation>
    <scope>NUCLEOTIDE SEQUENCE [LARGE SCALE GENOMIC DNA]</scope>
    <source>
        <strain evidence="3">cv. GT1</strain>
        <tissue evidence="2">Leaf</tissue>
    </source>
</reference>
<dbReference type="Proteomes" id="UP000467840">
    <property type="component" value="Chromosome 9"/>
</dbReference>
<dbReference type="Pfam" id="PF13456">
    <property type="entry name" value="RVT_3"/>
    <property type="match status" value="1"/>
</dbReference>
<dbReference type="InterPro" id="IPR053151">
    <property type="entry name" value="RNase_H-like"/>
</dbReference>
<gene>
    <name evidence="2" type="ORF">GH714_003093</name>
</gene>
<evidence type="ECO:0000313" key="2">
    <source>
        <dbReference type="EMBL" id="KAF2305212.1"/>
    </source>
</evidence>
<dbReference type="AlphaFoldDB" id="A0A6A6LUQ8"/>
<sequence length="102" mass="11169">MAMIEALKLATALAAKFIVLETDNAELFLAIRNPSGVILWEIRASVLAIKDLMVFFSEICFSLVKRSANKMADYVAKNVLSGKKKKKKGPVIIKSPNAISSE</sequence>
<accession>A0A6A6LUQ8</accession>
<keyword evidence="3" id="KW-1185">Reference proteome</keyword>
<comment type="caution">
    <text evidence="2">The sequence shown here is derived from an EMBL/GenBank/DDBJ whole genome shotgun (WGS) entry which is preliminary data.</text>
</comment>
<evidence type="ECO:0000259" key="1">
    <source>
        <dbReference type="Pfam" id="PF13456"/>
    </source>
</evidence>
<proteinExistence type="predicted"/>
<dbReference type="GO" id="GO:0004523">
    <property type="term" value="F:RNA-DNA hybrid ribonuclease activity"/>
    <property type="evidence" value="ECO:0007669"/>
    <property type="project" value="InterPro"/>
</dbReference>
<feature type="domain" description="RNase H type-1" evidence="1">
    <location>
        <begin position="2"/>
        <end position="78"/>
    </location>
</feature>